<comment type="caution">
    <text evidence="16">The sequence shown here is derived from an EMBL/GenBank/DDBJ whole genome shotgun (WGS) entry which is preliminary data.</text>
</comment>
<evidence type="ECO:0000259" key="15">
    <source>
        <dbReference type="Pfam" id="PF23598"/>
    </source>
</evidence>
<dbReference type="InterPro" id="IPR036388">
    <property type="entry name" value="WH-like_DNA-bd_sf"/>
</dbReference>
<sequence>MSAYAALVSLLQILGTILDPAGGVRIIIHSRSQLESLHEKVIVLLAFLDNSSSYKEASRITALQTKMREAAYKAEDAIEFQIRMSRIRNSDTTTLRSSMKYTFRYFRYAVLVFMLSSNMFRVSFTEVIIPVWIQLILLSGIAAVAACTIAAVFFRLALQVYDFPDQEAQQELRRALYDFEIIEEDVSSDHEMSAYEPLVALRQTLDSVLASGGYMYSRNQLKSLHEKVTFLLRFLENASSSTCMRSHLAMGALNAKIRDAANEAKYLIKFKIPEEFIQDSERRSFRGLMKLSLHSSLYLLPFFTVFTIFMLRHMKYYQLLISTHEVVPVWMVHFISIFFLSFGSFGLCMSSVVVVRLALAATINSEAQENQELRQIMDDLSISKQNAIKIKDDCGNLAEMPVATAAATVSSRRDSGGNGKNAVVGLERDLERIRTRLVQDSSELEVVSIVGMGGIGKTTLASQVYNDPYIVSHFDICAWVTVSQEHSLRQVLLTLLDHVKIPTKQLEEDNINDEILGVHLFQFLKSRRYLIVMDDLWDKEIWNKMRIYFPDDCNNSRVLLTSRLSNVDSGIHLHKMQCLNESESWYLLREKVFGAQACPSELESIGREIARGCRGLPLAIVVIGGLLCKDNRIKTWREVAQNLNSKLRQTEEHCLETLGLSYKYLPHELRPCFLYMGVFPEDCEIPVSRLINLWVAEGFLKPRTSGKSLEEVAEEYLDYLIDRNLIMVCKRSCNGMIRTCSIHDLLRDVSVQNAQKENFLHVLDWGVYVTQERLGCVPRRLSISTAADLQVNVRHDLNVRSFICIATKFLNYPSVVHLGFLHLRVLDILELHFGEFPEQIVKLLLLRYLAFHSDGLLPPSISNLHNLQTIIHHHCSSSKYPLLPGVIWSMPNLRHFYVKPGCYMSDPLCYRFIPCMRSSVYVVLEHLQTLVGITNLRWSKDIIKRIPNLKKLVILYDVSSSVNWSTYQLKTLVDLKILETLKITIEYDEERSSAISHDGPKLAFPQTLRKLSLSGCGIPWESIGVLPKLEALKLRCNTCSSRSWKTDEGEFPQLTFLLLEQISFKWWETEEDHFPRLKRLVIKSCGELKMIPSAVGYISTLEMIQLVDCLPSAVDSAKQIQQEQEKEGNVDLKVRILKA</sequence>
<comment type="subcellular location">
    <subcellularLocation>
        <location evidence="2">Cytoplasm</location>
    </subcellularLocation>
</comment>
<reference evidence="16 17" key="1">
    <citation type="journal article" date="2021" name="Nat. Commun.">
        <title>Incipient diploidization of the medicinal plant Perilla within 10,000 years.</title>
        <authorList>
            <person name="Zhang Y."/>
            <person name="Shen Q."/>
            <person name="Leng L."/>
            <person name="Zhang D."/>
            <person name="Chen S."/>
            <person name="Shi Y."/>
            <person name="Ning Z."/>
            <person name="Chen S."/>
        </authorList>
    </citation>
    <scope>NUCLEOTIDE SEQUENCE [LARGE SCALE GENOMIC DNA]</scope>
    <source>
        <strain evidence="17">cv. PC099</strain>
    </source>
</reference>
<dbReference type="PRINTS" id="PR00364">
    <property type="entry name" value="DISEASERSIST"/>
</dbReference>
<dbReference type="Gene3D" id="1.10.8.430">
    <property type="entry name" value="Helical domain of apoptotic protease-activating factors"/>
    <property type="match status" value="1"/>
</dbReference>
<dbReference type="AlphaFoldDB" id="A0AAD4JFD3"/>
<dbReference type="Pfam" id="PF00931">
    <property type="entry name" value="NB-ARC"/>
    <property type="match status" value="1"/>
</dbReference>
<keyword evidence="8" id="KW-0547">Nucleotide-binding</keyword>
<comment type="similarity">
    <text evidence="3">Belongs to the disease resistance NB-LRR family.</text>
</comment>
<evidence type="ECO:0000256" key="2">
    <source>
        <dbReference type="ARBA" id="ARBA00004496"/>
    </source>
</evidence>
<feature type="domain" description="NB-ARC" evidence="13">
    <location>
        <begin position="427"/>
        <end position="597"/>
    </location>
</feature>
<dbReference type="InterPro" id="IPR027417">
    <property type="entry name" value="P-loop_NTPase"/>
</dbReference>
<feature type="chain" id="PRO_5042281247" description="NB-ARC domain-containing protein" evidence="12">
    <location>
        <begin position="24"/>
        <end position="1139"/>
    </location>
</feature>
<dbReference type="Proteomes" id="UP001190926">
    <property type="component" value="Unassembled WGS sequence"/>
</dbReference>
<evidence type="ECO:0000256" key="12">
    <source>
        <dbReference type="SAM" id="SignalP"/>
    </source>
</evidence>
<dbReference type="FunFam" id="3.40.50.300:FF:001091">
    <property type="entry name" value="Probable disease resistance protein At1g61300"/>
    <property type="match status" value="1"/>
</dbReference>
<feature type="transmembrane region" description="Helical" evidence="11">
    <location>
        <begin position="291"/>
        <end position="311"/>
    </location>
</feature>
<keyword evidence="4" id="KW-0963">Cytoplasm</keyword>
<dbReference type="InterPro" id="IPR042197">
    <property type="entry name" value="Apaf_helical"/>
</dbReference>
<keyword evidence="11" id="KW-0812">Transmembrane</keyword>
<dbReference type="Gene3D" id="1.10.10.10">
    <property type="entry name" value="Winged helix-like DNA-binding domain superfamily/Winged helix DNA-binding domain"/>
    <property type="match status" value="1"/>
</dbReference>
<evidence type="ECO:0000256" key="6">
    <source>
        <dbReference type="ARBA" id="ARBA00022667"/>
    </source>
</evidence>
<evidence type="ECO:0000256" key="3">
    <source>
        <dbReference type="ARBA" id="ARBA00008894"/>
    </source>
</evidence>
<keyword evidence="17" id="KW-1185">Reference proteome</keyword>
<proteinExistence type="inferred from homology"/>
<feature type="transmembrane region" description="Helical" evidence="11">
    <location>
        <begin position="105"/>
        <end position="125"/>
    </location>
</feature>
<evidence type="ECO:0000256" key="11">
    <source>
        <dbReference type="SAM" id="Phobius"/>
    </source>
</evidence>
<accession>A0AAD4JFD3</accession>
<evidence type="ECO:0000256" key="9">
    <source>
        <dbReference type="ARBA" id="ARBA00022821"/>
    </source>
</evidence>
<evidence type="ECO:0000256" key="10">
    <source>
        <dbReference type="ARBA" id="ARBA00022840"/>
    </source>
</evidence>
<dbReference type="GO" id="GO:0005737">
    <property type="term" value="C:cytoplasm"/>
    <property type="evidence" value="ECO:0007669"/>
    <property type="project" value="UniProtKB-SubCell"/>
</dbReference>
<keyword evidence="6" id="KW-0381">Hypersensitive response</keyword>
<evidence type="ECO:0000259" key="13">
    <source>
        <dbReference type="Pfam" id="PF00931"/>
    </source>
</evidence>
<keyword evidence="11" id="KW-1133">Transmembrane helix</keyword>
<evidence type="ECO:0000313" key="17">
    <source>
        <dbReference type="Proteomes" id="UP001190926"/>
    </source>
</evidence>
<evidence type="ECO:0000259" key="14">
    <source>
        <dbReference type="Pfam" id="PF23559"/>
    </source>
</evidence>
<feature type="transmembrane region" description="Helical" evidence="11">
    <location>
        <begin position="131"/>
        <end position="154"/>
    </location>
</feature>
<comment type="function">
    <text evidence="1">Confers resistance to late blight (Phytophthora infestans) races carrying the avirulence gene Avr1. Resistance proteins guard the plant against pathogens that contain an appropriate avirulence protein via an indirect interaction with this avirulence protein. That triggers a defense system including the hypersensitive response, which restricts the pathogen growth.</text>
</comment>
<dbReference type="SUPFAM" id="SSF52058">
    <property type="entry name" value="L domain-like"/>
    <property type="match status" value="1"/>
</dbReference>
<feature type="domain" description="Disease resistance R13L4/SHOC-2-like LRR" evidence="15">
    <location>
        <begin position="799"/>
        <end position="1101"/>
    </location>
</feature>
<name>A0AAD4JFD3_PERFH</name>
<feature type="signal peptide" evidence="12">
    <location>
        <begin position="1"/>
        <end position="23"/>
    </location>
</feature>
<dbReference type="PANTHER" id="PTHR23155">
    <property type="entry name" value="DISEASE RESISTANCE PROTEIN RP"/>
    <property type="match status" value="1"/>
</dbReference>
<dbReference type="Pfam" id="PF23559">
    <property type="entry name" value="WHD_DRP"/>
    <property type="match status" value="1"/>
</dbReference>
<protein>
    <recommendedName>
        <fullName evidence="18">NB-ARC domain-containing protein</fullName>
    </recommendedName>
</protein>
<dbReference type="Gene3D" id="1.20.5.4130">
    <property type="match status" value="2"/>
</dbReference>
<gene>
    <name evidence="16" type="ORF">C2S53_006052</name>
</gene>
<keyword evidence="12" id="KW-0732">Signal</keyword>
<dbReference type="EMBL" id="SDAM02000063">
    <property type="protein sequence ID" value="KAH6832805.1"/>
    <property type="molecule type" value="Genomic_DNA"/>
</dbReference>
<evidence type="ECO:0000256" key="7">
    <source>
        <dbReference type="ARBA" id="ARBA00022737"/>
    </source>
</evidence>
<evidence type="ECO:0000256" key="4">
    <source>
        <dbReference type="ARBA" id="ARBA00022490"/>
    </source>
</evidence>
<evidence type="ECO:0000256" key="5">
    <source>
        <dbReference type="ARBA" id="ARBA00022614"/>
    </source>
</evidence>
<keyword evidence="9" id="KW-0611">Plant defense</keyword>
<dbReference type="InterPro" id="IPR002182">
    <property type="entry name" value="NB-ARC"/>
</dbReference>
<evidence type="ECO:0000256" key="1">
    <source>
        <dbReference type="ARBA" id="ARBA00002074"/>
    </source>
</evidence>
<dbReference type="Gene3D" id="3.40.50.300">
    <property type="entry name" value="P-loop containing nucleotide triphosphate hydrolases"/>
    <property type="match status" value="1"/>
</dbReference>
<dbReference type="GO" id="GO:0005524">
    <property type="term" value="F:ATP binding"/>
    <property type="evidence" value="ECO:0007669"/>
    <property type="project" value="UniProtKB-KW"/>
</dbReference>
<dbReference type="InterPro" id="IPR055414">
    <property type="entry name" value="LRR_R13L4/SHOC2-like"/>
</dbReference>
<dbReference type="GO" id="GO:0009626">
    <property type="term" value="P:plant-type hypersensitive response"/>
    <property type="evidence" value="ECO:0007669"/>
    <property type="project" value="UniProtKB-KW"/>
</dbReference>
<dbReference type="Gene3D" id="3.80.10.10">
    <property type="entry name" value="Ribonuclease Inhibitor"/>
    <property type="match status" value="1"/>
</dbReference>
<evidence type="ECO:0000313" key="16">
    <source>
        <dbReference type="EMBL" id="KAH6832805.1"/>
    </source>
</evidence>
<keyword evidence="11" id="KW-0472">Membrane</keyword>
<keyword evidence="7" id="KW-0677">Repeat</keyword>
<dbReference type="GO" id="GO:0043531">
    <property type="term" value="F:ADP binding"/>
    <property type="evidence" value="ECO:0007669"/>
    <property type="project" value="InterPro"/>
</dbReference>
<evidence type="ECO:0008006" key="18">
    <source>
        <dbReference type="Google" id="ProtNLM"/>
    </source>
</evidence>
<keyword evidence="10" id="KW-0067">ATP-binding</keyword>
<feature type="transmembrane region" description="Helical" evidence="11">
    <location>
        <begin position="331"/>
        <end position="359"/>
    </location>
</feature>
<keyword evidence="5" id="KW-0433">Leucine-rich repeat</keyword>
<dbReference type="InterPro" id="IPR044974">
    <property type="entry name" value="Disease_R_plants"/>
</dbReference>
<dbReference type="SUPFAM" id="SSF52540">
    <property type="entry name" value="P-loop containing nucleoside triphosphate hydrolases"/>
    <property type="match status" value="1"/>
</dbReference>
<dbReference type="InterPro" id="IPR032675">
    <property type="entry name" value="LRR_dom_sf"/>
</dbReference>
<dbReference type="GO" id="GO:0051607">
    <property type="term" value="P:defense response to virus"/>
    <property type="evidence" value="ECO:0007669"/>
    <property type="project" value="UniProtKB-ARBA"/>
</dbReference>
<organism evidence="16 17">
    <name type="scientific">Perilla frutescens var. hirtella</name>
    <name type="common">Perilla citriodora</name>
    <name type="synonym">Perilla setoyensis</name>
    <dbReference type="NCBI Taxonomy" id="608512"/>
    <lineage>
        <taxon>Eukaryota</taxon>
        <taxon>Viridiplantae</taxon>
        <taxon>Streptophyta</taxon>
        <taxon>Embryophyta</taxon>
        <taxon>Tracheophyta</taxon>
        <taxon>Spermatophyta</taxon>
        <taxon>Magnoliopsida</taxon>
        <taxon>eudicotyledons</taxon>
        <taxon>Gunneridae</taxon>
        <taxon>Pentapetalae</taxon>
        <taxon>asterids</taxon>
        <taxon>lamiids</taxon>
        <taxon>Lamiales</taxon>
        <taxon>Lamiaceae</taxon>
        <taxon>Nepetoideae</taxon>
        <taxon>Elsholtzieae</taxon>
        <taxon>Perilla</taxon>
    </lineage>
</organism>
<evidence type="ECO:0000256" key="8">
    <source>
        <dbReference type="ARBA" id="ARBA00022741"/>
    </source>
</evidence>
<dbReference type="InterPro" id="IPR058922">
    <property type="entry name" value="WHD_DRP"/>
</dbReference>
<feature type="domain" description="Disease resistance protein winged helix" evidence="14">
    <location>
        <begin position="678"/>
        <end position="749"/>
    </location>
</feature>
<dbReference type="FunFam" id="1.10.10.10:FF:000322">
    <property type="entry name" value="Probable disease resistance protein At1g63360"/>
    <property type="match status" value="1"/>
</dbReference>
<dbReference type="Pfam" id="PF23598">
    <property type="entry name" value="LRR_14"/>
    <property type="match status" value="1"/>
</dbReference>
<dbReference type="PANTHER" id="PTHR23155:SF1152">
    <property type="entry name" value="AAA+ ATPASE DOMAIN-CONTAINING PROTEIN"/>
    <property type="match status" value="1"/>
</dbReference>